<dbReference type="GO" id="GO:0008270">
    <property type="term" value="F:zinc ion binding"/>
    <property type="evidence" value="ECO:0007669"/>
    <property type="project" value="UniProtKB-KW"/>
</dbReference>
<evidence type="ECO:0000256" key="2">
    <source>
        <dbReference type="ARBA" id="ARBA00022771"/>
    </source>
</evidence>
<keyword evidence="3" id="KW-0862">Zinc</keyword>
<dbReference type="EMBL" id="JAIFRP010000021">
    <property type="protein sequence ID" value="KAK2585896.1"/>
    <property type="molecule type" value="Genomic_DNA"/>
</dbReference>
<keyword evidence="4" id="KW-0175">Coiled coil</keyword>
<evidence type="ECO:0000256" key="1">
    <source>
        <dbReference type="ARBA" id="ARBA00022723"/>
    </source>
</evidence>
<reference evidence="5" key="1">
    <citation type="submission" date="2021-08" db="EMBL/GenBank/DDBJ databases">
        <authorList>
            <person name="Misof B."/>
            <person name="Oliver O."/>
            <person name="Podsiadlowski L."/>
            <person name="Donath A."/>
            <person name="Peters R."/>
            <person name="Mayer C."/>
            <person name="Rust J."/>
            <person name="Gunkel S."/>
            <person name="Lesny P."/>
            <person name="Martin S."/>
            <person name="Oeyen J.P."/>
            <person name="Petersen M."/>
            <person name="Panagiotis P."/>
            <person name="Wilbrandt J."/>
            <person name="Tanja T."/>
        </authorList>
    </citation>
    <scope>NUCLEOTIDE SEQUENCE</scope>
    <source>
        <strain evidence="5">GBR_01_08_01A</strain>
        <tissue evidence="5">Thorax + abdomen</tissue>
    </source>
</reference>
<organism evidence="5 6">
    <name type="scientific">Odynerus spinipes</name>
    <dbReference type="NCBI Taxonomy" id="1348599"/>
    <lineage>
        <taxon>Eukaryota</taxon>
        <taxon>Metazoa</taxon>
        <taxon>Ecdysozoa</taxon>
        <taxon>Arthropoda</taxon>
        <taxon>Hexapoda</taxon>
        <taxon>Insecta</taxon>
        <taxon>Pterygota</taxon>
        <taxon>Neoptera</taxon>
        <taxon>Endopterygota</taxon>
        <taxon>Hymenoptera</taxon>
        <taxon>Apocrita</taxon>
        <taxon>Aculeata</taxon>
        <taxon>Vespoidea</taxon>
        <taxon>Vespidae</taxon>
        <taxon>Eumeninae</taxon>
        <taxon>Odynerus</taxon>
    </lineage>
</organism>
<gene>
    <name evidence="5" type="ORF">KPH14_010484</name>
</gene>
<accession>A0AAD9RU53</accession>
<keyword evidence="1" id="KW-0479">Metal-binding</keyword>
<evidence type="ECO:0000256" key="4">
    <source>
        <dbReference type="SAM" id="Coils"/>
    </source>
</evidence>
<dbReference type="InterPro" id="IPR017907">
    <property type="entry name" value="Znf_RING_CS"/>
</dbReference>
<proteinExistence type="predicted"/>
<comment type="caution">
    <text evidence="5">The sequence shown here is derived from an EMBL/GenBank/DDBJ whole genome shotgun (WGS) entry which is preliminary data.</text>
</comment>
<evidence type="ECO:0000256" key="3">
    <source>
        <dbReference type="ARBA" id="ARBA00022833"/>
    </source>
</evidence>
<reference evidence="5" key="2">
    <citation type="journal article" date="2023" name="Commun. Biol.">
        <title>Intrasexual cuticular hydrocarbon dimorphism in a wasp sheds light on hydrocarbon biosynthesis genes in Hymenoptera.</title>
        <authorList>
            <person name="Moris V.C."/>
            <person name="Podsiadlowski L."/>
            <person name="Martin S."/>
            <person name="Oeyen J.P."/>
            <person name="Donath A."/>
            <person name="Petersen M."/>
            <person name="Wilbrandt J."/>
            <person name="Misof B."/>
            <person name="Liedtke D."/>
            <person name="Thamm M."/>
            <person name="Scheiner R."/>
            <person name="Schmitt T."/>
            <person name="Niehuis O."/>
        </authorList>
    </citation>
    <scope>NUCLEOTIDE SEQUENCE</scope>
    <source>
        <strain evidence="5">GBR_01_08_01A</strain>
    </source>
</reference>
<evidence type="ECO:0000313" key="5">
    <source>
        <dbReference type="EMBL" id="KAK2585896.1"/>
    </source>
</evidence>
<sequence length="194" mass="22856">MTQCGHIFCEDCLDEGIRPCLRCNNGEVASLQLKEPLAPKLASLFIPLDKAIQTLPEIASFQNTQTKIILRRFYQIDRKYNLLKEEYYKLSRNMKILTEKYHKLRENMEASDRRFRNSTNISFKVPSTVDCRERNINTKRMHMDNFSSTSEPCSHIAKRIRPINESIYERLHQITISNTPKIRYNTCSSNNYKQ</sequence>
<keyword evidence="6" id="KW-1185">Reference proteome</keyword>
<feature type="coiled-coil region" evidence="4">
    <location>
        <begin position="80"/>
        <end position="114"/>
    </location>
</feature>
<dbReference type="AlphaFoldDB" id="A0AAD9RU53"/>
<protein>
    <recommendedName>
        <fullName evidence="7">RING-type domain-containing protein</fullName>
    </recommendedName>
</protein>
<name>A0AAD9RU53_9HYME</name>
<dbReference type="PROSITE" id="PS00518">
    <property type="entry name" value="ZF_RING_1"/>
    <property type="match status" value="1"/>
</dbReference>
<evidence type="ECO:0008006" key="7">
    <source>
        <dbReference type="Google" id="ProtNLM"/>
    </source>
</evidence>
<keyword evidence="2" id="KW-0863">Zinc-finger</keyword>
<evidence type="ECO:0000313" key="6">
    <source>
        <dbReference type="Proteomes" id="UP001258017"/>
    </source>
</evidence>
<dbReference type="Proteomes" id="UP001258017">
    <property type="component" value="Unassembled WGS sequence"/>
</dbReference>